<keyword evidence="4" id="KW-0547">Nucleotide-binding</keyword>
<dbReference type="InterPro" id="IPR037038">
    <property type="entry name" value="HepT-like_sf"/>
</dbReference>
<dbReference type="EMBL" id="AP008231">
    <property type="protein sequence ID" value="BAD79655.1"/>
    <property type="molecule type" value="Genomic_DNA"/>
</dbReference>
<dbReference type="AlphaFoldDB" id="A0A0H3K674"/>
<reference evidence="7 8" key="1">
    <citation type="journal article" date="2007" name="Photosyn. Res.">
        <title>Complete nucleotide sequence of the freshwater unicellular cyanobacterium Synechococcus elongatus PCC 6301 chromosome: gene content and organization.</title>
        <authorList>
            <person name="Sugita C."/>
            <person name="Ogata K."/>
            <person name="Shikata M."/>
            <person name="Jikuya H."/>
            <person name="Takano J."/>
            <person name="Furumichi M."/>
            <person name="Kanehisa M."/>
            <person name="Omata T."/>
            <person name="Sugiura M."/>
            <person name="Sugita M."/>
        </authorList>
    </citation>
    <scope>NUCLEOTIDE SEQUENCE [LARGE SCALE GENOMIC DNA]</scope>
    <source>
        <strain evidence="8">ATCC 27144 / PCC 6301 / SAUG 1402/1</strain>
    </source>
</reference>
<keyword evidence="2" id="KW-1277">Toxin-antitoxin system</keyword>
<dbReference type="Proteomes" id="UP000001175">
    <property type="component" value="Chromosome"/>
</dbReference>
<dbReference type="GO" id="GO:0016787">
    <property type="term" value="F:hydrolase activity"/>
    <property type="evidence" value="ECO:0007669"/>
    <property type="project" value="UniProtKB-KW"/>
</dbReference>
<dbReference type="Pfam" id="PF01934">
    <property type="entry name" value="HepT-like"/>
    <property type="match status" value="1"/>
</dbReference>
<evidence type="ECO:0000256" key="1">
    <source>
        <dbReference type="ARBA" id="ARBA00022553"/>
    </source>
</evidence>
<protein>
    <recommendedName>
        <fullName evidence="9">DUF86 domain-containing protein</fullName>
    </recommendedName>
</protein>
<evidence type="ECO:0000256" key="2">
    <source>
        <dbReference type="ARBA" id="ARBA00022649"/>
    </source>
</evidence>
<evidence type="ECO:0000256" key="4">
    <source>
        <dbReference type="ARBA" id="ARBA00022741"/>
    </source>
</evidence>
<name>A0A0H3K674_SYNP6</name>
<gene>
    <name evidence="7" type="ordered locus">syc1465_d</name>
</gene>
<sequence length="117" mass="13502">MGRDLQYLLDILQSAELILTYMNQCSREDFTTNLQLQDAVIRRLLIIAETAKRISEQARQSLPTIPWQEINGMRNRLVHEYDDINLSIVWNVVETELPVLIQELKALIPPETGTTPL</sequence>
<evidence type="ECO:0000256" key="3">
    <source>
        <dbReference type="ARBA" id="ARBA00022722"/>
    </source>
</evidence>
<dbReference type="GO" id="GO:0004540">
    <property type="term" value="F:RNA nuclease activity"/>
    <property type="evidence" value="ECO:0007669"/>
    <property type="project" value="InterPro"/>
</dbReference>
<proteinExistence type="inferred from homology"/>
<dbReference type="InterPro" id="IPR051813">
    <property type="entry name" value="HepT_RNase_toxin"/>
</dbReference>
<evidence type="ECO:0000313" key="7">
    <source>
        <dbReference type="EMBL" id="BAD79655.1"/>
    </source>
</evidence>
<organism evidence="7 8">
    <name type="scientific">Synechococcus sp. (strain ATCC 27144 / PCC 6301 / SAUG 1402/1)</name>
    <name type="common">Anacystis nidulans</name>
    <dbReference type="NCBI Taxonomy" id="269084"/>
    <lineage>
        <taxon>Bacteria</taxon>
        <taxon>Bacillati</taxon>
        <taxon>Cyanobacteriota</taxon>
        <taxon>Cyanophyceae</taxon>
        <taxon>Synechococcales</taxon>
        <taxon>Synechococcaceae</taxon>
        <taxon>Synechococcus</taxon>
    </lineage>
</organism>
<dbReference type="GeneID" id="72428841"/>
<dbReference type="RefSeq" id="WP_011243775.1">
    <property type="nucleotide sequence ID" value="NZ_CP085785.1"/>
</dbReference>
<dbReference type="KEGG" id="syc:syc1465_d"/>
<dbReference type="PANTHER" id="PTHR34139:SF1">
    <property type="entry name" value="RNASE MJ1380-RELATED"/>
    <property type="match status" value="1"/>
</dbReference>
<dbReference type="InterPro" id="IPR008201">
    <property type="entry name" value="HepT-like"/>
</dbReference>
<accession>A0A0H3K674</accession>
<dbReference type="eggNOG" id="COG2361">
    <property type="taxonomic scope" value="Bacteria"/>
</dbReference>
<evidence type="ECO:0000313" key="8">
    <source>
        <dbReference type="Proteomes" id="UP000001175"/>
    </source>
</evidence>
<dbReference type="PANTHER" id="PTHR34139">
    <property type="entry name" value="UPF0331 PROTEIN MJ0127"/>
    <property type="match status" value="1"/>
</dbReference>
<comment type="similarity">
    <text evidence="6">Belongs to the HepT RNase toxin family.</text>
</comment>
<keyword evidence="1" id="KW-0597">Phosphoprotein</keyword>
<evidence type="ECO:0000256" key="6">
    <source>
        <dbReference type="ARBA" id="ARBA00024207"/>
    </source>
</evidence>
<dbReference type="GO" id="GO:0110001">
    <property type="term" value="C:toxin-antitoxin complex"/>
    <property type="evidence" value="ECO:0007669"/>
    <property type="project" value="InterPro"/>
</dbReference>
<evidence type="ECO:0000256" key="5">
    <source>
        <dbReference type="ARBA" id="ARBA00022801"/>
    </source>
</evidence>
<dbReference type="Gene3D" id="1.20.120.580">
    <property type="entry name" value="bsu32300-like"/>
    <property type="match status" value="1"/>
</dbReference>
<keyword evidence="5" id="KW-0378">Hydrolase</keyword>
<keyword evidence="3" id="KW-0540">Nuclease</keyword>
<dbReference type="GO" id="GO:0000166">
    <property type="term" value="F:nucleotide binding"/>
    <property type="evidence" value="ECO:0007669"/>
    <property type="project" value="UniProtKB-KW"/>
</dbReference>
<evidence type="ECO:0008006" key="9">
    <source>
        <dbReference type="Google" id="ProtNLM"/>
    </source>
</evidence>